<dbReference type="InterPro" id="IPR007187">
    <property type="entry name" value="Nucleoporin_Nup133/Nup155_C"/>
</dbReference>
<evidence type="ECO:0000256" key="7">
    <source>
        <dbReference type="ARBA" id="ARBA00023242"/>
    </source>
</evidence>
<dbReference type="Pfam" id="PF03177">
    <property type="entry name" value="Nucleoporin_C"/>
    <property type="match status" value="1"/>
</dbReference>
<evidence type="ECO:0008006" key="13">
    <source>
        <dbReference type="Google" id="ProtNLM"/>
    </source>
</evidence>
<dbReference type="InterPro" id="IPR014908">
    <property type="entry name" value="Nucleoporin_Nup133/Nup155_N"/>
</dbReference>
<dbReference type="InterPro" id="IPR015943">
    <property type="entry name" value="WD40/YVTN_repeat-like_dom_sf"/>
</dbReference>
<evidence type="ECO:0000259" key="10">
    <source>
        <dbReference type="Pfam" id="PF08801"/>
    </source>
</evidence>
<evidence type="ECO:0000313" key="12">
    <source>
        <dbReference type="Proteomes" id="UP000765509"/>
    </source>
</evidence>
<sequence length="1330" mass="148646">MFSQTNSNASLNARTRSGLRSQSRLNSVGLQGSDDQSQTELNPDLGVGSNGQETSRLPKPNAMLGVQKLSEGFRHRSVTPLTRANASQAMAIAEEQTMALEEGLKQVGQTGTAVSILLQDDFHAVTAYSKLPSDVEQMLSRADHNLDPMKGQIDHITGFASVWSRDHCYVWNFARRTATPPTCYSFPCPISKTASVLVNTLAPLPLVSFISPFANTSNNSRREPGLLLLSPTGELRAWDSLSLALSGVDKYTSIQVQLHDTELVRCLQPLTWCPGSFVLATSHSRLFKLSISAGISGQPTVISSLMSRSNTWGTKLSSLIRWGQNYDPKAGIVALTVSPCFQNNDSNGGSEIWALEVTGALFRWNLDLNGGGDRFIWEKELAPLILENLLSVPDMDILTLVERLEFTFIDLKVTYTRDLAVLVSYVDPSICMEGKSSIYPKSFAVIILDVLSNSTLPVVTNIVKTQHREYPDPRLETAPALLLPHGGPAVFIVFPERVVALSLSPETDFEEVVSFNSIANNRIVGTGAGPLSIRSIQDNDDVPPTLKLITAASGILEIELNPIELVRLAINIFEEQMARDTHRLKMKLDQAVFFSDNPNNPVEFTLPGTLKGDLGSAAEQLSRQILASSAAHLPPIVDLRAQLADRIARLHLLIQFINTTGMLNKISTMGKRRLMGDAELLASTNALWLHHNHHINALSHAKSPYRPFLSEVIATYMSSLGQNQDEDITRLFFRNNVADIGKILECGKAQLELVLSHSSSKLRKRSTSLLEANEILLTVYSSAITFRQAHCKTYDLHNDTTTEPWTSSLNLLEVLQFHYEATLNVLQKQVCQYGSSIEDDQGLFGVESPVIFMVDSHDDNTEDESREKSRNLHHMLKDQLTQLAEKSLSMMQERLAFLNSVLSPNHLESKALQERYLRLRPQLIFGLVKVKRQAYAVSLAESQRDFRTLVELCHASATSQTDRKIQTYIERFGQDFAFQLYQWFVEQGRYHELLTQNSVFAPLVTSFLDSMDYGRFSWIHDLAIDRFSHAANTLVKEAINERELADQKLMLSLGKLCQLAETHAMDLSSEKTLRDIEVVDDRIDIVDAQLRLCGLCNSVLNSQPQYALQPIDQQARVLREHLAHNLVNRPAFQQLFERFLLQILNGGALKIEDLIDLYSLKGNLEDEREDFVIALDTLSRAKDLPPGRADLALKSVWRRIYIHEDWKALKKSSNLSDDDLVTCLKTTALYHVLSNLMNSNATSQTALQILPPTELFFDPTLAFDNNLAVRFPDHSMAELEQLTQAYELENKTLQEAIEEGGVQDFYSEIVRLIQVEGTSDGEQDVMMISR</sequence>
<feature type="compositionally biased region" description="Polar residues" evidence="8">
    <location>
        <begin position="1"/>
        <end position="41"/>
    </location>
</feature>
<dbReference type="GO" id="GO:0031080">
    <property type="term" value="C:nuclear pore outer ring"/>
    <property type="evidence" value="ECO:0007669"/>
    <property type="project" value="TreeGrafter"/>
</dbReference>
<accession>A0A9Q3C8F4</accession>
<evidence type="ECO:0000256" key="1">
    <source>
        <dbReference type="ARBA" id="ARBA00004259"/>
    </source>
</evidence>
<comment type="caution">
    <text evidence="11">The sequence shown here is derived from an EMBL/GenBank/DDBJ whole genome shotgun (WGS) entry which is preliminary data.</text>
</comment>
<dbReference type="GO" id="GO:0000972">
    <property type="term" value="P:transcription-dependent tethering of RNA polymerase II gene DNA at nuclear periphery"/>
    <property type="evidence" value="ECO:0007669"/>
    <property type="project" value="TreeGrafter"/>
</dbReference>
<dbReference type="SUPFAM" id="SSF117289">
    <property type="entry name" value="Nucleoporin domain"/>
    <property type="match status" value="1"/>
</dbReference>
<reference evidence="11" key="1">
    <citation type="submission" date="2021-03" db="EMBL/GenBank/DDBJ databases">
        <title>Draft genome sequence of rust myrtle Austropuccinia psidii MF-1, a brazilian biotype.</title>
        <authorList>
            <person name="Quecine M.C."/>
            <person name="Pachon D.M.R."/>
            <person name="Bonatelli M.L."/>
            <person name="Correr F.H."/>
            <person name="Franceschini L.M."/>
            <person name="Leite T.F."/>
            <person name="Margarido G.R.A."/>
            <person name="Almeida C.A."/>
            <person name="Ferrarezi J.A."/>
            <person name="Labate C.A."/>
        </authorList>
    </citation>
    <scope>NUCLEOTIDE SEQUENCE</scope>
    <source>
        <strain evidence="11">MF-1</strain>
    </source>
</reference>
<evidence type="ECO:0000256" key="3">
    <source>
        <dbReference type="ARBA" id="ARBA00022448"/>
    </source>
</evidence>
<dbReference type="Proteomes" id="UP000765509">
    <property type="component" value="Unassembled WGS sequence"/>
</dbReference>
<evidence type="ECO:0000259" key="9">
    <source>
        <dbReference type="Pfam" id="PF03177"/>
    </source>
</evidence>
<dbReference type="OrthoDB" id="103454at2759"/>
<comment type="subcellular location">
    <subcellularLocation>
        <location evidence="1">Nucleus envelope</location>
    </subcellularLocation>
</comment>
<protein>
    <recommendedName>
        <fullName evidence="13">Nucleoporin Nup133/Nup155-like C-terminal domain-containing protein</fullName>
    </recommendedName>
</protein>
<dbReference type="EMBL" id="AVOT02005982">
    <property type="protein sequence ID" value="MBW0480464.1"/>
    <property type="molecule type" value="Genomic_DNA"/>
</dbReference>
<dbReference type="InterPro" id="IPR037624">
    <property type="entry name" value="Nup133-like"/>
</dbReference>
<dbReference type="Gene3D" id="1.20.58.1380">
    <property type="match status" value="1"/>
</dbReference>
<proteinExistence type="inferred from homology"/>
<dbReference type="GO" id="GO:0017056">
    <property type="term" value="F:structural constituent of nuclear pore"/>
    <property type="evidence" value="ECO:0007669"/>
    <property type="project" value="InterPro"/>
</dbReference>
<keyword evidence="5" id="KW-0653">Protein transport</keyword>
<evidence type="ECO:0000256" key="8">
    <source>
        <dbReference type="SAM" id="MobiDB-lite"/>
    </source>
</evidence>
<dbReference type="Gene3D" id="1.25.40.700">
    <property type="match status" value="1"/>
</dbReference>
<dbReference type="PANTHER" id="PTHR13405">
    <property type="entry name" value="NUCLEAR PORE COMPLEX PROTEIN NUP133"/>
    <property type="match status" value="1"/>
</dbReference>
<organism evidence="11 12">
    <name type="scientific">Austropuccinia psidii MF-1</name>
    <dbReference type="NCBI Taxonomy" id="1389203"/>
    <lineage>
        <taxon>Eukaryota</taxon>
        <taxon>Fungi</taxon>
        <taxon>Dikarya</taxon>
        <taxon>Basidiomycota</taxon>
        <taxon>Pucciniomycotina</taxon>
        <taxon>Pucciniomycetes</taxon>
        <taxon>Pucciniales</taxon>
        <taxon>Sphaerophragmiaceae</taxon>
        <taxon>Austropuccinia</taxon>
    </lineage>
</organism>
<dbReference type="GO" id="GO:0016973">
    <property type="term" value="P:poly(A)+ mRNA export from nucleus"/>
    <property type="evidence" value="ECO:0007669"/>
    <property type="project" value="TreeGrafter"/>
</dbReference>
<keyword evidence="4" id="KW-0509">mRNA transport</keyword>
<gene>
    <name evidence="11" type="ORF">O181_020179</name>
</gene>
<evidence type="ECO:0000256" key="5">
    <source>
        <dbReference type="ARBA" id="ARBA00022927"/>
    </source>
</evidence>
<evidence type="ECO:0000256" key="6">
    <source>
        <dbReference type="ARBA" id="ARBA00023010"/>
    </source>
</evidence>
<feature type="domain" description="Nucleoporin Nup133/Nup155-like C-terminal" evidence="9">
    <location>
        <begin position="907"/>
        <end position="1306"/>
    </location>
</feature>
<keyword evidence="7" id="KW-0539">Nucleus</keyword>
<feature type="domain" description="Nucleoporin Nup133/Nup155-like N-terminal" evidence="10">
    <location>
        <begin position="121"/>
        <end position="507"/>
    </location>
</feature>
<evidence type="ECO:0000313" key="11">
    <source>
        <dbReference type="EMBL" id="MBW0480464.1"/>
    </source>
</evidence>
<evidence type="ECO:0000256" key="2">
    <source>
        <dbReference type="ARBA" id="ARBA00005569"/>
    </source>
</evidence>
<dbReference type="PANTHER" id="PTHR13405:SF11">
    <property type="entry name" value="NUCLEAR PORE COMPLEX PROTEIN NUP133"/>
    <property type="match status" value="1"/>
</dbReference>
<dbReference type="Pfam" id="PF08801">
    <property type="entry name" value="Nucleoporin_N"/>
    <property type="match status" value="1"/>
</dbReference>
<dbReference type="Gene3D" id="2.130.10.10">
    <property type="entry name" value="YVTN repeat-like/Quinoprotein amine dehydrogenase"/>
    <property type="match status" value="1"/>
</dbReference>
<keyword evidence="6" id="KW-0811">Translocation</keyword>
<keyword evidence="3" id="KW-0813">Transport</keyword>
<keyword evidence="12" id="KW-1185">Reference proteome</keyword>
<dbReference type="GO" id="GO:0006606">
    <property type="term" value="P:protein import into nucleus"/>
    <property type="evidence" value="ECO:0007669"/>
    <property type="project" value="TreeGrafter"/>
</dbReference>
<feature type="region of interest" description="Disordered" evidence="8">
    <location>
        <begin position="1"/>
        <end position="61"/>
    </location>
</feature>
<name>A0A9Q3C8F4_9BASI</name>
<comment type="similarity">
    <text evidence="2">Belongs to the nucleoporin Nup133 family.</text>
</comment>
<evidence type="ECO:0000256" key="4">
    <source>
        <dbReference type="ARBA" id="ARBA00022816"/>
    </source>
</evidence>